<dbReference type="Proteomes" id="UP001485043">
    <property type="component" value="Unassembled WGS sequence"/>
</dbReference>
<dbReference type="AlphaFoldDB" id="A0AAW1SWQ4"/>
<protein>
    <submittedName>
        <fullName evidence="2">Uncharacterized protein</fullName>
    </submittedName>
</protein>
<dbReference type="EMBL" id="JALJOV010000833">
    <property type="protein sequence ID" value="KAK9860458.1"/>
    <property type="molecule type" value="Genomic_DNA"/>
</dbReference>
<organism evidence="2 3">
    <name type="scientific">Apatococcus fuscideae</name>
    <dbReference type="NCBI Taxonomy" id="2026836"/>
    <lineage>
        <taxon>Eukaryota</taxon>
        <taxon>Viridiplantae</taxon>
        <taxon>Chlorophyta</taxon>
        <taxon>core chlorophytes</taxon>
        <taxon>Trebouxiophyceae</taxon>
        <taxon>Chlorellales</taxon>
        <taxon>Chlorellaceae</taxon>
        <taxon>Apatococcus</taxon>
    </lineage>
</organism>
<accession>A0AAW1SWQ4</accession>
<keyword evidence="3" id="KW-1185">Reference proteome</keyword>
<comment type="caution">
    <text evidence="2">The sequence shown here is derived from an EMBL/GenBank/DDBJ whole genome shotgun (WGS) entry which is preliminary data.</text>
</comment>
<gene>
    <name evidence="2" type="ORF">WJX84_007105</name>
</gene>
<name>A0AAW1SWQ4_9CHLO</name>
<reference evidence="2 3" key="1">
    <citation type="journal article" date="2024" name="Nat. Commun.">
        <title>Phylogenomics reveals the evolutionary origins of lichenization in chlorophyte algae.</title>
        <authorList>
            <person name="Puginier C."/>
            <person name="Libourel C."/>
            <person name="Otte J."/>
            <person name="Skaloud P."/>
            <person name="Haon M."/>
            <person name="Grisel S."/>
            <person name="Petersen M."/>
            <person name="Berrin J.G."/>
            <person name="Delaux P.M."/>
            <person name="Dal Grande F."/>
            <person name="Keller J."/>
        </authorList>
    </citation>
    <scope>NUCLEOTIDE SEQUENCE [LARGE SCALE GENOMIC DNA]</scope>
    <source>
        <strain evidence="2 3">SAG 2523</strain>
    </source>
</reference>
<evidence type="ECO:0000313" key="2">
    <source>
        <dbReference type="EMBL" id="KAK9860458.1"/>
    </source>
</evidence>
<evidence type="ECO:0000256" key="1">
    <source>
        <dbReference type="SAM" id="MobiDB-lite"/>
    </source>
</evidence>
<proteinExistence type="predicted"/>
<evidence type="ECO:0000313" key="3">
    <source>
        <dbReference type="Proteomes" id="UP001485043"/>
    </source>
</evidence>
<sequence length="84" mass="8781">MAGEWSFPEREREVAAAGETGVALADMIGEDTAEGPPPPAESSDVMNAERLVIWLLTAGRLVEGRLGGLMTGATDIAEIAVEVQ</sequence>
<feature type="region of interest" description="Disordered" evidence="1">
    <location>
        <begin position="18"/>
        <end position="44"/>
    </location>
</feature>